<dbReference type="RefSeq" id="WP_260718525.1">
    <property type="nucleotide sequence ID" value="NZ_CP104377.1"/>
</dbReference>
<name>A0ABY5ZXS4_9BURK</name>
<feature type="signal peptide" evidence="1">
    <location>
        <begin position="1"/>
        <end position="19"/>
    </location>
</feature>
<dbReference type="PROSITE" id="PS51257">
    <property type="entry name" value="PROKAR_LIPOPROTEIN"/>
    <property type="match status" value="1"/>
</dbReference>
<proteinExistence type="predicted"/>
<dbReference type="Proteomes" id="UP001058290">
    <property type="component" value="Chromosome"/>
</dbReference>
<feature type="chain" id="PRO_5046289331" description="Lipoprotein" evidence="1">
    <location>
        <begin position="20"/>
        <end position="234"/>
    </location>
</feature>
<sequence>MIKVNKSFIGAIASAALLAGCATTSNTPPGSVKVDYSSAFINGAKLKEVPTEVQIVKREDTGNAVAAQVGLNVLMLALGGGVAASGFSKDDLKGAPIEDVADRRYLQNPVPTGFVQSLQTAVDARMAQDKLAQAQSFRYPLVVGGGSAQLVYDSLTGAEVPNYQLLLSLDVYKRRESNWVLPPKLVACSGRSEPAQPLAYWAEDSYRNVQQELNRMLADCQAKVLADLPNLLEQ</sequence>
<evidence type="ECO:0000313" key="2">
    <source>
        <dbReference type="EMBL" id="UXC17249.1"/>
    </source>
</evidence>
<evidence type="ECO:0008006" key="4">
    <source>
        <dbReference type="Google" id="ProtNLM"/>
    </source>
</evidence>
<organism evidence="2 3">
    <name type="scientific">Comamonas squillarum</name>
    <dbReference type="NCBI Taxonomy" id="2977320"/>
    <lineage>
        <taxon>Bacteria</taxon>
        <taxon>Pseudomonadati</taxon>
        <taxon>Pseudomonadota</taxon>
        <taxon>Betaproteobacteria</taxon>
        <taxon>Burkholderiales</taxon>
        <taxon>Comamonadaceae</taxon>
        <taxon>Comamonas</taxon>
    </lineage>
</organism>
<dbReference type="EMBL" id="CP104377">
    <property type="protein sequence ID" value="UXC17249.1"/>
    <property type="molecule type" value="Genomic_DNA"/>
</dbReference>
<keyword evidence="1" id="KW-0732">Signal</keyword>
<gene>
    <name evidence="2" type="ORF">N4T19_16260</name>
</gene>
<protein>
    <recommendedName>
        <fullName evidence="4">Lipoprotein</fullName>
    </recommendedName>
</protein>
<evidence type="ECO:0000313" key="3">
    <source>
        <dbReference type="Proteomes" id="UP001058290"/>
    </source>
</evidence>
<accession>A0ABY5ZXS4</accession>
<keyword evidence="3" id="KW-1185">Reference proteome</keyword>
<reference evidence="2" key="1">
    <citation type="submission" date="2022-09" db="EMBL/GenBank/DDBJ databases">
        <title>Bacterial diversity in gut of crayfish and pufferfish.</title>
        <authorList>
            <person name="Huang Y."/>
        </authorList>
    </citation>
    <scope>NUCLEOTIDE SEQUENCE</scope>
    <source>
        <strain evidence="2">PR12</strain>
    </source>
</reference>
<evidence type="ECO:0000256" key="1">
    <source>
        <dbReference type="SAM" id="SignalP"/>
    </source>
</evidence>